<reference evidence="2" key="1">
    <citation type="submission" date="2021-06" db="EMBL/GenBank/DDBJ databases">
        <authorList>
            <person name="Kallberg Y."/>
            <person name="Tangrot J."/>
            <person name="Rosling A."/>
        </authorList>
    </citation>
    <scope>NUCLEOTIDE SEQUENCE</scope>
    <source>
        <strain evidence="2">UK204</strain>
    </source>
</reference>
<dbReference type="PANTHER" id="PTHR40460">
    <property type="entry name" value="CHROMOSOME 1, WHOLE GENOME SHOTGUN SEQUENCE"/>
    <property type="match status" value="1"/>
</dbReference>
<sequence>MSQQPSKTQANAEYDSGAVKDNVGKAIGSENYQAQGMENKERGNAEYNAAETNKEKGPSKTTGQLHAVKGAVKETLGSALNKPSLEQSGAHERRTGNQQVETAKAGNVAGGTTDKVKGATKEKVGQVTGDPRYEAEGKEVYNTLKYWHMEFSQKRPTECYSDFKAADDWKKKKLLNNPNIPYTNHHPNAHYTSRPLQLPEVINDFTSNQNTHLENFARGEKSIYRQLFCLMPIQLIIYDIDIY</sequence>
<protein>
    <submittedName>
        <fullName evidence="2">8863_t:CDS:1</fullName>
    </submittedName>
</protein>
<dbReference type="EMBL" id="CAJVPQ010004497">
    <property type="protein sequence ID" value="CAG8652729.1"/>
    <property type="molecule type" value="Genomic_DNA"/>
</dbReference>
<dbReference type="PANTHER" id="PTHR40460:SF1">
    <property type="entry name" value="CSBD-LIKE DOMAIN-CONTAINING PROTEIN"/>
    <property type="match status" value="1"/>
</dbReference>
<name>A0A9N9H6N3_9GLOM</name>
<evidence type="ECO:0000256" key="1">
    <source>
        <dbReference type="SAM" id="MobiDB-lite"/>
    </source>
</evidence>
<evidence type="ECO:0000313" key="3">
    <source>
        <dbReference type="Proteomes" id="UP000789570"/>
    </source>
</evidence>
<feature type="compositionally biased region" description="Basic and acidic residues" evidence="1">
    <location>
        <begin position="114"/>
        <end position="123"/>
    </location>
</feature>
<evidence type="ECO:0000313" key="2">
    <source>
        <dbReference type="EMBL" id="CAG8652729.1"/>
    </source>
</evidence>
<dbReference type="OrthoDB" id="9999611at2759"/>
<feature type="region of interest" description="Disordered" evidence="1">
    <location>
        <begin position="1"/>
        <end position="123"/>
    </location>
</feature>
<proteinExistence type="predicted"/>
<comment type="caution">
    <text evidence="2">The sequence shown here is derived from an EMBL/GenBank/DDBJ whole genome shotgun (WGS) entry which is preliminary data.</text>
</comment>
<dbReference type="Proteomes" id="UP000789570">
    <property type="component" value="Unassembled WGS sequence"/>
</dbReference>
<organism evidence="2 3">
    <name type="scientific">Funneliformis caledonium</name>
    <dbReference type="NCBI Taxonomy" id="1117310"/>
    <lineage>
        <taxon>Eukaryota</taxon>
        <taxon>Fungi</taxon>
        <taxon>Fungi incertae sedis</taxon>
        <taxon>Mucoromycota</taxon>
        <taxon>Glomeromycotina</taxon>
        <taxon>Glomeromycetes</taxon>
        <taxon>Glomerales</taxon>
        <taxon>Glomeraceae</taxon>
        <taxon>Funneliformis</taxon>
    </lineage>
</organism>
<dbReference type="AlphaFoldDB" id="A0A9N9H6N3"/>
<feature type="compositionally biased region" description="Polar residues" evidence="1">
    <location>
        <begin position="1"/>
        <end position="11"/>
    </location>
</feature>
<keyword evidence="3" id="KW-1185">Reference proteome</keyword>
<gene>
    <name evidence="2" type="ORF">FCALED_LOCUS11151</name>
</gene>
<accession>A0A9N9H6N3</accession>